<evidence type="ECO:0000313" key="10">
    <source>
        <dbReference type="Proteomes" id="UP000248706"/>
    </source>
</evidence>
<dbReference type="InterPro" id="IPR034457">
    <property type="entry name" value="Organic_radical-activating"/>
</dbReference>
<evidence type="ECO:0000256" key="3">
    <source>
        <dbReference type="ARBA" id="ARBA00022691"/>
    </source>
</evidence>
<evidence type="ECO:0000256" key="4">
    <source>
        <dbReference type="ARBA" id="ARBA00022723"/>
    </source>
</evidence>
<dbReference type="Proteomes" id="UP000248706">
    <property type="component" value="Unassembled WGS sequence"/>
</dbReference>
<dbReference type="PROSITE" id="PS51918">
    <property type="entry name" value="RADICAL_SAM"/>
    <property type="match status" value="1"/>
</dbReference>
<feature type="region of interest" description="Disordered" evidence="7">
    <location>
        <begin position="412"/>
        <end position="431"/>
    </location>
</feature>
<dbReference type="GO" id="GO:0046872">
    <property type="term" value="F:metal ion binding"/>
    <property type="evidence" value="ECO:0007669"/>
    <property type="project" value="UniProtKB-KW"/>
</dbReference>
<feature type="domain" description="Radical SAM core" evidence="8">
    <location>
        <begin position="172"/>
        <end position="403"/>
    </location>
</feature>
<dbReference type="GO" id="GO:0051539">
    <property type="term" value="F:4 iron, 4 sulfur cluster binding"/>
    <property type="evidence" value="ECO:0007669"/>
    <property type="project" value="UniProtKB-KW"/>
</dbReference>
<dbReference type="RefSeq" id="WP_112428848.1">
    <property type="nucleotide sequence ID" value="NZ_MCIF01000002.1"/>
</dbReference>
<dbReference type="InterPro" id="IPR013785">
    <property type="entry name" value="Aldolase_TIM"/>
</dbReference>
<dbReference type="Gene3D" id="3.20.20.70">
    <property type="entry name" value="Aldolase class I"/>
    <property type="match status" value="1"/>
</dbReference>
<reference evidence="9 10" key="1">
    <citation type="submission" date="2016-08" db="EMBL/GenBank/DDBJ databases">
        <title>Analysis of Carbohydrate Active Enzymes in Thermogemmatispora T81 Reveals Carbohydrate Degradation Ability.</title>
        <authorList>
            <person name="Tomazini A."/>
            <person name="Lal S."/>
            <person name="Stott M."/>
            <person name="Henrissat B."/>
            <person name="Polikarpov I."/>
            <person name="Sparling R."/>
            <person name="Levin D.B."/>
        </authorList>
    </citation>
    <scope>NUCLEOTIDE SEQUENCE [LARGE SCALE GENOMIC DNA]</scope>
    <source>
        <strain evidence="9 10">T81</strain>
    </source>
</reference>
<keyword evidence="2" id="KW-0004">4Fe-4S</keyword>
<dbReference type="EMBL" id="MCIF01000002">
    <property type="protein sequence ID" value="RAQ95800.1"/>
    <property type="molecule type" value="Genomic_DNA"/>
</dbReference>
<dbReference type="InterPro" id="IPR007197">
    <property type="entry name" value="rSAM"/>
</dbReference>
<dbReference type="PANTHER" id="PTHR30352:SF5">
    <property type="entry name" value="PYRUVATE FORMATE-LYASE 1-ACTIVATING ENZYME"/>
    <property type="match status" value="1"/>
</dbReference>
<dbReference type="SFLD" id="SFLDG01109">
    <property type="entry name" value="Uncharacterised_Radical_SAM_Su"/>
    <property type="match status" value="1"/>
</dbReference>
<dbReference type="GO" id="GO:0003824">
    <property type="term" value="F:catalytic activity"/>
    <property type="evidence" value="ECO:0007669"/>
    <property type="project" value="InterPro"/>
</dbReference>
<proteinExistence type="predicted"/>
<dbReference type="AlphaFoldDB" id="A0A328VJ42"/>
<evidence type="ECO:0000256" key="1">
    <source>
        <dbReference type="ARBA" id="ARBA00001966"/>
    </source>
</evidence>
<dbReference type="InterPro" id="IPR058240">
    <property type="entry name" value="rSAM_sf"/>
</dbReference>
<comment type="caution">
    <text evidence="9">The sequence shown here is derived from an EMBL/GenBank/DDBJ whole genome shotgun (WGS) entry which is preliminary data.</text>
</comment>
<dbReference type="Pfam" id="PF04055">
    <property type="entry name" value="Radical_SAM"/>
    <property type="match status" value="1"/>
</dbReference>
<evidence type="ECO:0000256" key="2">
    <source>
        <dbReference type="ARBA" id="ARBA00022485"/>
    </source>
</evidence>
<dbReference type="CDD" id="cd01335">
    <property type="entry name" value="Radical_SAM"/>
    <property type="match status" value="1"/>
</dbReference>
<gene>
    <name evidence="9" type="ORF">A4R35_09655</name>
</gene>
<evidence type="ECO:0000256" key="7">
    <source>
        <dbReference type="SAM" id="MobiDB-lite"/>
    </source>
</evidence>
<accession>A0A328VJ42</accession>
<comment type="cofactor">
    <cofactor evidence="1">
        <name>[4Fe-4S] cluster</name>
        <dbReference type="ChEBI" id="CHEBI:49883"/>
    </cofactor>
</comment>
<keyword evidence="6" id="KW-0411">Iron-sulfur</keyword>
<sequence>MKEPYLVYSTARGEVREERGLRALAFDGSPLRAEELIPLPDGATLSMLPGRLPVGLDAAGQRRTLQRREVWALAALLPIGYTRTHLPAYSKDPESGPLPFFGYCAVAGLKGRLFVAALRTDDPHKWHPRAFPRRTLERLVQEKLAAYPHNRVVKQHAHCALDYYCPTASNLFFGRWEMAIAVSPGCNARCVGCISKQEEEQLISPQDRLTFVPTVEEIVEVAVPHLEQAEEAIVSFGQGCEGEPLLQWRRIEQAIREIRRRTDRGVININTNASNPRWLQRLYDAGLDMLRASTISGREETYTAYYRPIGYTLADVKESLKRARDAGVYASINLLCFPGLIDREREVEALLAFARETGLRLIQLRNLNIDPEVLLPRLPPLDSLGKALGMRTLIEILRRELPEVEIGNFSRPVKRRAGQSDRQQAEAGTRV</sequence>
<dbReference type="PANTHER" id="PTHR30352">
    <property type="entry name" value="PYRUVATE FORMATE-LYASE-ACTIVATING ENZYME"/>
    <property type="match status" value="1"/>
</dbReference>
<dbReference type="SFLD" id="SFLDG01067">
    <property type="entry name" value="SPASM/twitch_domain_containing"/>
    <property type="match status" value="1"/>
</dbReference>
<organism evidence="9 10">
    <name type="scientific">Thermogemmatispora tikiterensis</name>
    <dbReference type="NCBI Taxonomy" id="1825093"/>
    <lineage>
        <taxon>Bacteria</taxon>
        <taxon>Bacillati</taxon>
        <taxon>Chloroflexota</taxon>
        <taxon>Ktedonobacteria</taxon>
        <taxon>Thermogemmatisporales</taxon>
        <taxon>Thermogemmatisporaceae</taxon>
        <taxon>Thermogemmatispora</taxon>
    </lineage>
</organism>
<dbReference type="SUPFAM" id="SSF102114">
    <property type="entry name" value="Radical SAM enzymes"/>
    <property type="match status" value="1"/>
</dbReference>
<evidence type="ECO:0000256" key="5">
    <source>
        <dbReference type="ARBA" id="ARBA00023004"/>
    </source>
</evidence>
<protein>
    <recommendedName>
        <fullName evidence="8">Radical SAM core domain-containing protein</fullName>
    </recommendedName>
</protein>
<dbReference type="SFLD" id="SFLDS00029">
    <property type="entry name" value="Radical_SAM"/>
    <property type="match status" value="1"/>
</dbReference>
<evidence type="ECO:0000259" key="8">
    <source>
        <dbReference type="PROSITE" id="PS51918"/>
    </source>
</evidence>
<name>A0A328VJ42_9CHLR</name>
<keyword evidence="5" id="KW-0408">Iron</keyword>
<evidence type="ECO:0000256" key="6">
    <source>
        <dbReference type="ARBA" id="ARBA00023014"/>
    </source>
</evidence>
<dbReference type="SMART" id="SM00729">
    <property type="entry name" value="Elp3"/>
    <property type="match status" value="1"/>
</dbReference>
<dbReference type="InterPro" id="IPR006638">
    <property type="entry name" value="Elp3/MiaA/NifB-like_rSAM"/>
</dbReference>
<keyword evidence="3" id="KW-0949">S-adenosyl-L-methionine</keyword>
<dbReference type="OrthoDB" id="9764628at2"/>
<evidence type="ECO:0000313" key="9">
    <source>
        <dbReference type="EMBL" id="RAQ95800.1"/>
    </source>
</evidence>
<keyword evidence="10" id="KW-1185">Reference proteome</keyword>
<keyword evidence="4" id="KW-0479">Metal-binding</keyword>